<comment type="caution">
    <text evidence="1">The sequence shown here is derived from an EMBL/GenBank/DDBJ whole genome shotgun (WGS) entry which is preliminary data.</text>
</comment>
<name>A0AAW2TPA4_9LAMI</name>
<dbReference type="AlphaFoldDB" id="A0AAW2TPA4"/>
<proteinExistence type="predicted"/>
<organism evidence="1">
    <name type="scientific">Sesamum latifolium</name>
    <dbReference type="NCBI Taxonomy" id="2727402"/>
    <lineage>
        <taxon>Eukaryota</taxon>
        <taxon>Viridiplantae</taxon>
        <taxon>Streptophyta</taxon>
        <taxon>Embryophyta</taxon>
        <taxon>Tracheophyta</taxon>
        <taxon>Spermatophyta</taxon>
        <taxon>Magnoliopsida</taxon>
        <taxon>eudicotyledons</taxon>
        <taxon>Gunneridae</taxon>
        <taxon>Pentapetalae</taxon>
        <taxon>asterids</taxon>
        <taxon>lamiids</taxon>
        <taxon>Lamiales</taxon>
        <taxon>Pedaliaceae</taxon>
        <taxon>Sesamum</taxon>
    </lineage>
</organism>
<reference evidence="1" key="1">
    <citation type="submission" date="2020-06" db="EMBL/GenBank/DDBJ databases">
        <authorList>
            <person name="Li T."/>
            <person name="Hu X."/>
            <person name="Zhang T."/>
            <person name="Song X."/>
            <person name="Zhang H."/>
            <person name="Dai N."/>
            <person name="Sheng W."/>
            <person name="Hou X."/>
            <person name="Wei L."/>
        </authorList>
    </citation>
    <scope>NUCLEOTIDE SEQUENCE</scope>
    <source>
        <strain evidence="1">KEN1</strain>
        <tissue evidence="1">Leaf</tissue>
    </source>
</reference>
<dbReference type="PANTHER" id="PTHR33240:SF15">
    <property type="entry name" value="GAG-PRO-LIKE PROTEIN"/>
    <property type="match status" value="1"/>
</dbReference>
<gene>
    <name evidence="1" type="ORF">Slati_3940300</name>
</gene>
<protein>
    <recommendedName>
        <fullName evidence="2">Peptidase A2 domain-containing protein</fullName>
    </recommendedName>
</protein>
<evidence type="ECO:0008006" key="2">
    <source>
        <dbReference type="Google" id="ProtNLM"/>
    </source>
</evidence>
<sequence length="175" mass="19289">MIAGGPTDGDSEQARRAHARAARTIMKIDEKMSVGAPIIQFSPANTQGVHLPPNDALVIFFTVANYTVQRILLDSGSSVDVLFHKVYQQMGLGDTPLEPVDTALYGFAGEVVHPLGQVLLPLSMGSEPTRRTKMICFLVVDMPSAYNLDIGTTYPEYLPSRHFHIPHETEVSRRR</sequence>
<evidence type="ECO:0000313" key="1">
    <source>
        <dbReference type="EMBL" id="KAL0406264.1"/>
    </source>
</evidence>
<dbReference type="PANTHER" id="PTHR33240">
    <property type="entry name" value="OS08G0508500 PROTEIN"/>
    <property type="match status" value="1"/>
</dbReference>
<reference evidence="1" key="2">
    <citation type="journal article" date="2024" name="Plant">
        <title>Genomic evolution and insights into agronomic trait innovations of Sesamum species.</title>
        <authorList>
            <person name="Miao H."/>
            <person name="Wang L."/>
            <person name="Qu L."/>
            <person name="Liu H."/>
            <person name="Sun Y."/>
            <person name="Le M."/>
            <person name="Wang Q."/>
            <person name="Wei S."/>
            <person name="Zheng Y."/>
            <person name="Lin W."/>
            <person name="Duan Y."/>
            <person name="Cao H."/>
            <person name="Xiong S."/>
            <person name="Wang X."/>
            <person name="Wei L."/>
            <person name="Li C."/>
            <person name="Ma Q."/>
            <person name="Ju M."/>
            <person name="Zhao R."/>
            <person name="Li G."/>
            <person name="Mu C."/>
            <person name="Tian Q."/>
            <person name="Mei H."/>
            <person name="Zhang T."/>
            <person name="Gao T."/>
            <person name="Zhang H."/>
        </authorList>
    </citation>
    <scope>NUCLEOTIDE SEQUENCE</scope>
    <source>
        <strain evidence="1">KEN1</strain>
    </source>
</reference>
<accession>A0AAW2TPA4</accession>
<dbReference type="EMBL" id="JACGWN010000014">
    <property type="protein sequence ID" value="KAL0406264.1"/>
    <property type="molecule type" value="Genomic_DNA"/>
</dbReference>
<dbReference type="CDD" id="cd00303">
    <property type="entry name" value="retropepsin_like"/>
    <property type="match status" value="1"/>
</dbReference>